<dbReference type="InterPro" id="IPR013783">
    <property type="entry name" value="Ig-like_fold"/>
</dbReference>
<organism evidence="2 3">
    <name type="scientific">Phyllostomus discolor</name>
    <name type="common">pale spear-nosed bat</name>
    <dbReference type="NCBI Taxonomy" id="89673"/>
    <lineage>
        <taxon>Eukaryota</taxon>
        <taxon>Metazoa</taxon>
        <taxon>Chordata</taxon>
        <taxon>Craniata</taxon>
        <taxon>Vertebrata</taxon>
        <taxon>Euteleostomi</taxon>
        <taxon>Mammalia</taxon>
        <taxon>Eutheria</taxon>
        <taxon>Laurasiatheria</taxon>
        <taxon>Chiroptera</taxon>
        <taxon>Yangochiroptera</taxon>
        <taxon>Phyllostomidae</taxon>
        <taxon>Phyllostominae</taxon>
        <taxon>Phyllostomus</taxon>
    </lineage>
</organism>
<comment type="caution">
    <text evidence="2">The sequence shown here is derived from an EMBL/GenBank/DDBJ whole genome shotgun (WGS) entry which is preliminary data.</text>
</comment>
<sequence length="191" mass="20676">MTVSSPDFAFSRACVLGSRDRMFWVYLPRQTFMKRLAKDRGGGGGGGRKHSEAPNFLPPLAAPQRPPGNISWTFLSSRLSVKWDPVVPLRNESAVTGYKMLYQNDLHPTATLHFTSKNRIEIAVPEDNGHALVQIRATGPGGDGTPAQVHIARNGGTSMMVENSAVRPAPRSGAVLSHSLAMLILMGCLEL</sequence>
<protein>
    <submittedName>
        <fullName evidence="2">Contactin 2</fullName>
    </submittedName>
</protein>
<dbReference type="Gene3D" id="2.60.40.10">
    <property type="entry name" value="Immunoglobulins"/>
    <property type="match status" value="1"/>
</dbReference>
<accession>A0A834DCU1</accession>
<feature type="region of interest" description="Disordered" evidence="1">
    <location>
        <begin position="37"/>
        <end position="64"/>
    </location>
</feature>
<gene>
    <name evidence="2" type="ORF">HJG60_003069</name>
</gene>
<dbReference type="EMBL" id="JABVXQ010000015">
    <property type="protein sequence ID" value="KAF6074227.1"/>
    <property type="molecule type" value="Genomic_DNA"/>
</dbReference>
<dbReference type="SUPFAM" id="SSF49265">
    <property type="entry name" value="Fibronectin type III"/>
    <property type="match status" value="1"/>
</dbReference>
<dbReference type="Proteomes" id="UP000664940">
    <property type="component" value="Unassembled WGS sequence"/>
</dbReference>
<proteinExistence type="predicted"/>
<dbReference type="FunFam" id="2.60.40.10:FF:000054">
    <property type="entry name" value="Contactin 1"/>
    <property type="match status" value="1"/>
</dbReference>
<dbReference type="AlphaFoldDB" id="A0A834DCU1"/>
<evidence type="ECO:0000256" key="1">
    <source>
        <dbReference type="SAM" id="MobiDB-lite"/>
    </source>
</evidence>
<reference evidence="2 3" key="1">
    <citation type="journal article" date="2020" name="Nature">
        <title>Six reference-quality genomes reveal evolution of bat adaptations.</title>
        <authorList>
            <person name="Jebb D."/>
            <person name="Huang Z."/>
            <person name="Pippel M."/>
            <person name="Hughes G.M."/>
            <person name="Lavrichenko K."/>
            <person name="Devanna P."/>
            <person name="Winkler S."/>
            <person name="Jermiin L.S."/>
            <person name="Skirmuntt E.C."/>
            <person name="Katzourakis A."/>
            <person name="Burkitt-Gray L."/>
            <person name="Ray D.A."/>
            <person name="Sullivan K.A.M."/>
            <person name="Roscito J.G."/>
            <person name="Kirilenko B.M."/>
            <person name="Davalos L.M."/>
            <person name="Corthals A.P."/>
            <person name="Power M.L."/>
            <person name="Jones G."/>
            <person name="Ransome R.D."/>
            <person name="Dechmann D.K.N."/>
            <person name="Locatelli A.G."/>
            <person name="Puechmaille S.J."/>
            <person name="Fedrigo O."/>
            <person name="Jarvis E.D."/>
            <person name="Hiller M."/>
            <person name="Vernes S.C."/>
            <person name="Myers E.W."/>
            <person name="Teeling E.C."/>
        </authorList>
    </citation>
    <scope>NUCLEOTIDE SEQUENCE [LARGE SCALE GENOMIC DNA]</scope>
    <source>
        <strain evidence="2">Bat1K_MPI-CBG_1</strain>
    </source>
</reference>
<dbReference type="InterPro" id="IPR036116">
    <property type="entry name" value="FN3_sf"/>
</dbReference>
<evidence type="ECO:0000313" key="3">
    <source>
        <dbReference type="Proteomes" id="UP000664940"/>
    </source>
</evidence>
<name>A0A834DCU1_9CHIR</name>
<evidence type="ECO:0000313" key="2">
    <source>
        <dbReference type="EMBL" id="KAF6074227.1"/>
    </source>
</evidence>